<dbReference type="Gene3D" id="2.40.50.40">
    <property type="match status" value="1"/>
</dbReference>
<evidence type="ECO:0000256" key="1">
    <source>
        <dbReference type="SAM" id="MobiDB-lite"/>
    </source>
</evidence>
<dbReference type="EMBL" id="QNGE01009023">
    <property type="protein sequence ID" value="KAA3670635.1"/>
    <property type="molecule type" value="Genomic_DNA"/>
</dbReference>
<sequence>MTETIGESQLTKEPGTASLEEDAQYKSSTPEQSVTGAGSIPRTRKSQRPRKLPAFLEDDQVNPSENSKLFNKDSEECVSLAKEQQAVDIDNERRKSLRPRRKVTRCESFQDEEELDQLLSDEMNLQAYGPAQHWNTGAGDYISDDWISVEKLLAHRVLEARKRTKFISEAVKSYPAMQRKMVELEYFVKFHNQSYWHCAWMSGALLLALHPNMVRNYFRVNQLDATEDEPTDAVESVDTSSNCSASVDGSAKSSTEEPREQVATLSVSDPSGSAGATDLTRYPEPGSSKLEEHEKTNSPALTIAHSSQEEDDDEDELEQWSEECKENVVRWVTPDLMGAGARRRYLVRWGVENQCLIAERIISLGDKVEVLNRDANVAGEHSLVDTIDNPLCSVEYREVLVKWFNVPASQATWETIEVDMDMFAIVSSAPKNLRTSVRDASGRKLLPVLVRRHLIRLTQAYCTRIARMLCDAYGSHNTLDKRPPPGNFDWK</sequence>
<name>A0A5J4N569_9TREM</name>
<dbReference type="AlphaFoldDB" id="A0A5J4N569"/>
<comment type="caution">
    <text evidence="3">The sequence shown here is derived from an EMBL/GenBank/DDBJ whole genome shotgun (WGS) entry which is preliminary data.</text>
</comment>
<protein>
    <recommendedName>
        <fullName evidence="2">Chromo domain-containing protein</fullName>
    </recommendedName>
</protein>
<reference evidence="3 4" key="1">
    <citation type="journal article" date="2019" name="Gigascience">
        <title>Whole-genome sequence of the oriental lung fluke Paragonimus westermani.</title>
        <authorList>
            <person name="Oey H."/>
            <person name="Zakrzewski M."/>
            <person name="Narain K."/>
            <person name="Devi K.R."/>
            <person name="Agatsuma T."/>
            <person name="Nawaratna S."/>
            <person name="Gobert G.N."/>
            <person name="Jones M.K."/>
            <person name="Ragan M.A."/>
            <person name="McManus D.P."/>
            <person name="Krause L."/>
        </authorList>
    </citation>
    <scope>NUCLEOTIDE SEQUENCE [LARGE SCALE GENOMIC DNA]</scope>
    <source>
        <strain evidence="3 4">IND2009</strain>
    </source>
</reference>
<proteinExistence type="predicted"/>
<dbReference type="InterPro" id="IPR016197">
    <property type="entry name" value="Chromo-like_dom_sf"/>
</dbReference>
<feature type="compositionally biased region" description="Polar residues" evidence="1">
    <location>
        <begin position="237"/>
        <end position="253"/>
    </location>
</feature>
<feature type="compositionally biased region" description="Acidic residues" evidence="1">
    <location>
        <begin position="309"/>
        <end position="319"/>
    </location>
</feature>
<feature type="compositionally biased region" description="Polar residues" evidence="1">
    <location>
        <begin position="25"/>
        <end position="36"/>
    </location>
</feature>
<gene>
    <name evidence="3" type="ORF">DEA37_0005605</name>
</gene>
<dbReference type="SUPFAM" id="SSF54160">
    <property type="entry name" value="Chromo domain-like"/>
    <property type="match status" value="2"/>
</dbReference>
<evidence type="ECO:0000313" key="4">
    <source>
        <dbReference type="Proteomes" id="UP000324629"/>
    </source>
</evidence>
<accession>A0A5J4N569</accession>
<feature type="domain" description="Chromo" evidence="2">
    <location>
        <begin position="145"/>
        <end position="222"/>
    </location>
</feature>
<evidence type="ECO:0000259" key="2">
    <source>
        <dbReference type="SMART" id="SM00298"/>
    </source>
</evidence>
<feature type="compositionally biased region" description="Basic residues" evidence="1">
    <location>
        <begin position="42"/>
        <end position="51"/>
    </location>
</feature>
<feature type="compositionally biased region" description="Polar residues" evidence="1">
    <location>
        <begin position="1"/>
        <end position="11"/>
    </location>
</feature>
<organism evidence="3 4">
    <name type="scientific">Paragonimus westermani</name>
    <dbReference type="NCBI Taxonomy" id="34504"/>
    <lineage>
        <taxon>Eukaryota</taxon>
        <taxon>Metazoa</taxon>
        <taxon>Spiralia</taxon>
        <taxon>Lophotrochozoa</taxon>
        <taxon>Platyhelminthes</taxon>
        <taxon>Trematoda</taxon>
        <taxon>Digenea</taxon>
        <taxon>Plagiorchiida</taxon>
        <taxon>Troglotremata</taxon>
        <taxon>Troglotrematidae</taxon>
        <taxon>Paragonimus</taxon>
    </lineage>
</organism>
<dbReference type="Proteomes" id="UP000324629">
    <property type="component" value="Unassembled WGS sequence"/>
</dbReference>
<feature type="region of interest" description="Disordered" evidence="1">
    <location>
        <begin position="1"/>
        <end position="69"/>
    </location>
</feature>
<dbReference type="InterPro" id="IPR000953">
    <property type="entry name" value="Chromo/chromo_shadow_dom"/>
</dbReference>
<keyword evidence="4" id="KW-1185">Reference proteome</keyword>
<evidence type="ECO:0000313" key="3">
    <source>
        <dbReference type="EMBL" id="KAA3670635.1"/>
    </source>
</evidence>
<feature type="non-terminal residue" evidence="3">
    <location>
        <position position="491"/>
    </location>
</feature>
<feature type="region of interest" description="Disordered" evidence="1">
    <location>
        <begin position="229"/>
        <end position="319"/>
    </location>
</feature>
<dbReference type="SMART" id="SM00298">
    <property type="entry name" value="CHROMO"/>
    <property type="match status" value="1"/>
</dbReference>